<feature type="chain" id="PRO_5026323265" evidence="1">
    <location>
        <begin position="23"/>
        <end position="390"/>
    </location>
</feature>
<organism evidence="2 3">
    <name type="scientific">Dolichospermum flos-aquae CCAP 1403/13F</name>
    <dbReference type="NCBI Taxonomy" id="315271"/>
    <lineage>
        <taxon>Bacteria</taxon>
        <taxon>Bacillati</taxon>
        <taxon>Cyanobacteriota</taxon>
        <taxon>Cyanophyceae</taxon>
        <taxon>Nostocales</taxon>
        <taxon>Aphanizomenonaceae</taxon>
        <taxon>Dolichospermum</taxon>
    </lineage>
</organism>
<dbReference type="InterPro" id="IPR011990">
    <property type="entry name" value="TPR-like_helical_dom_sf"/>
</dbReference>
<dbReference type="RefSeq" id="WP_168694999.1">
    <property type="nucleotide sequence ID" value="NZ_CP051206.1"/>
</dbReference>
<feature type="signal peptide" evidence="1">
    <location>
        <begin position="1"/>
        <end position="22"/>
    </location>
</feature>
<keyword evidence="1" id="KW-0732">Signal</keyword>
<dbReference type="SUPFAM" id="SSF48452">
    <property type="entry name" value="TPR-like"/>
    <property type="match status" value="1"/>
</dbReference>
<reference evidence="2 3" key="1">
    <citation type="submission" date="2020-04" db="EMBL/GenBank/DDBJ databases">
        <title>Genome-Wide Identification of 5-Methylcytosine Sites in Bacterial Genomes By High-Throughput Sequencing of MspJI Restriction Fragments.</title>
        <authorList>
            <person name="Wu V."/>
        </authorList>
    </citation>
    <scope>NUCLEOTIDE SEQUENCE [LARGE SCALE GENOMIC DNA]</scope>
    <source>
        <strain evidence="2 3">CCAP 1403/13f</strain>
    </source>
</reference>
<dbReference type="KEGG" id="dfs:HGD76_03710"/>
<dbReference type="Pfam" id="PF13424">
    <property type="entry name" value="TPR_12"/>
    <property type="match status" value="1"/>
</dbReference>
<protein>
    <submittedName>
        <fullName evidence="2">Tetratricopeptide repeat protein</fullName>
    </submittedName>
</protein>
<sequence>MIKFTAITLALALITFPFAVKAQTAKIYSISGTGKVRIQREKRTDWIPVRPATDLYQGDQILPDRGVKVYVRCPDWSKPVLVKAGVPSGMGSVCLSWVSRDYRGSQTVGILGGINPDIPYLITPRHSLLLSRTPLIRWHQVSGVAEYTIEVTGATGLMWRTKTKETHLVYAGKPLAAGVSYSIIIRTNTGKSSQEDNYNSEQKATNLEFRILRKSEAEVVKSATAQIASSSLNNEADALTLANFYSNYVLPQSVIQAYQLPDNTFETYSLTGDAIAILESLVQKGKQSVLIYRTLGDLYWQTGLVRLAETNYLKAIDLVQGLEDMEDWTLSQYNLGQVYAAIDDYKKALEHFNQARVGYIFLGDNGRAEVLQRQMKRINKTSANSQEVKN</sequence>
<evidence type="ECO:0000313" key="3">
    <source>
        <dbReference type="Proteomes" id="UP000502433"/>
    </source>
</evidence>
<dbReference type="EMBL" id="CP051206">
    <property type="protein sequence ID" value="QJB43458.1"/>
    <property type="molecule type" value="Genomic_DNA"/>
</dbReference>
<evidence type="ECO:0000256" key="1">
    <source>
        <dbReference type="SAM" id="SignalP"/>
    </source>
</evidence>
<name>A0A6H2BWZ5_DOLFA</name>
<dbReference type="AlphaFoldDB" id="A0A6H2BWZ5"/>
<reference evidence="2 3" key="2">
    <citation type="submission" date="2020-04" db="EMBL/GenBank/DDBJ databases">
        <authorList>
            <person name="Fomenkov A."/>
            <person name="Anton B.P."/>
            <person name="Roberts R.J."/>
        </authorList>
    </citation>
    <scope>NUCLEOTIDE SEQUENCE [LARGE SCALE GENOMIC DNA]</scope>
    <source>
        <strain evidence="2 3">CCAP 1403/13f</strain>
    </source>
</reference>
<proteinExistence type="predicted"/>
<accession>A0A6H2BWZ5</accession>
<gene>
    <name evidence="2" type="ORF">HGD76_03710</name>
</gene>
<dbReference type="Gene3D" id="1.25.40.10">
    <property type="entry name" value="Tetratricopeptide repeat domain"/>
    <property type="match status" value="1"/>
</dbReference>
<evidence type="ECO:0000313" key="2">
    <source>
        <dbReference type="EMBL" id="QJB43458.1"/>
    </source>
</evidence>
<dbReference type="Proteomes" id="UP000502433">
    <property type="component" value="Chromosome"/>
</dbReference>